<comment type="caution">
    <text evidence="9">The sequence shown here is derived from an EMBL/GenBank/DDBJ whole genome shotgun (WGS) entry which is preliminary data.</text>
</comment>
<dbReference type="RefSeq" id="WP_145019374.1">
    <property type="nucleotide sequence ID" value="NZ_VLLN01000005.1"/>
</dbReference>
<evidence type="ECO:0000313" key="10">
    <source>
        <dbReference type="Proteomes" id="UP000319449"/>
    </source>
</evidence>
<dbReference type="GO" id="GO:0003887">
    <property type="term" value="F:DNA-directed DNA polymerase activity"/>
    <property type="evidence" value="ECO:0007669"/>
    <property type="project" value="UniProtKB-KW"/>
</dbReference>
<protein>
    <recommendedName>
        <fullName evidence="2">DNA polymerase III subunit delta'</fullName>
        <ecNumber evidence="1">2.7.7.7</ecNumber>
    </recommendedName>
</protein>
<evidence type="ECO:0000256" key="5">
    <source>
        <dbReference type="ARBA" id="ARBA00022705"/>
    </source>
</evidence>
<evidence type="ECO:0000256" key="4">
    <source>
        <dbReference type="ARBA" id="ARBA00022695"/>
    </source>
</evidence>
<keyword evidence="10" id="KW-1185">Reference proteome</keyword>
<evidence type="ECO:0000259" key="8">
    <source>
        <dbReference type="Pfam" id="PF09115"/>
    </source>
</evidence>
<dbReference type="InterPro" id="IPR027417">
    <property type="entry name" value="P-loop_NTPase"/>
</dbReference>
<comment type="catalytic activity">
    <reaction evidence="7">
        <text>DNA(n) + a 2'-deoxyribonucleoside 5'-triphosphate = DNA(n+1) + diphosphate</text>
        <dbReference type="Rhea" id="RHEA:22508"/>
        <dbReference type="Rhea" id="RHEA-COMP:17339"/>
        <dbReference type="Rhea" id="RHEA-COMP:17340"/>
        <dbReference type="ChEBI" id="CHEBI:33019"/>
        <dbReference type="ChEBI" id="CHEBI:61560"/>
        <dbReference type="ChEBI" id="CHEBI:173112"/>
        <dbReference type="EC" id="2.7.7.7"/>
    </reaction>
</comment>
<sequence length="321" mass="34573">MTFSDIVGHTATVTLLQRVIASGKVAHAYLFCGPDGCGKRTVARALVSTLFCGSKATDACAACPACRKLAAGSHPDLHCIEPDGTYIKIEQVRTLQREMSLRPYEAPRKACIIDGADRFHPAAANALLKTLEEPPGNAIMILVSNNPAAVLPTIVSRCQQVNFRGLATQTIEEALCRQGIARETAAVAATLANGSLTQALLLSDGDMLAGREPLCRSVTTLSLRNMATLFTTAEQLSADKERLPGLLDLLASFYRDVLLMLAGSFEVTNQDLIPLLTDIAGRSTTTEITTRLERIMETRQALQRNVNTRLAIDRLLINLAA</sequence>
<reference evidence="9 10" key="1">
    <citation type="submission" date="2019-07" db="EMBL/GenBank/DDBJ databases">
        <title>Genomic Encyclopedia of Archaeal and Bacterial Type Strains, Phase II (KMG-II): from individual species to whole genera.</title>
        <authorList>
            <person name="Goeker M."/>
        </authorList>
    </citation>
    <scope>NUCLEOTIDE SEQUENCE [LARGE SCALE GENOMIC DNA]</scope>
    <source>
        <strain evidence="9 10">ATCC BAA-1139</strain>
    </source>
</reference>
<dbReference type="EC" id="2.7.7.7" evidence="1"/>
<dbReference type="GO" id="GO:0005524">
    <property type="term" value="F:ATP binding"/>
    <property type="evidence" value="ECO:0007669"/>
    <property type="project" value="InterPro"/>
</dbReference>
<keyword evidence="4" id="KW-0548">Nucleotidyltransferase</keyword>
<keyword evidence="6" id="KW-0239">DNA-directed DNA polymerase</keyword>
<gene>
    <name evidence="9" type="ORF">JN12_01081</name>
</gene>
<evidence type="ECO:0000256" key="7">
    <source>
        <dbReference type="ARBA" id="ARBA00049244"/>
    </source>
</evidence>
<dbReference type="InterPro" id="IPR050238">
    <property type="entry name" value="DNA_Rep/Repair_Clamp_Loader"/>
</dbReference>
<feature type="domain" description="DNA polymerase III delta subunit C-terminal" evidence="8">
    <location>
        <begin position="209"/>
        <end position="319"/>
    </location>
</feature>
<dbReference type="PANTHER" id="PTHR11669">
    <property type="entry name" value="REPLICATION FACTOR C / DNA POLYMERASE III GAMMA-TAU SUBUNIT"/>
    <property type="match status" value="1"/>
</dbReference>
<evidence type="ECO:0000256" key="6">
    <source>
        <dbReference type="ARBA" id="ARBA00022932"/>
    </source>
</evidence>
<keyword evidence="3" id="KW-0808">Transferase</keyword>
<keyword evidence="5" id="KW-0235">DNA replication</keyword>
<dbReference type="GO" id="GO:0009360">
    <property type="term" value="C:DNA polymerase III complex"/>
    <property type="evidence" value="ECO:0007669"/>
    <property type="project" value="InterPro"/>
</dbReference>
<dbReference type="PANTHER" id="PTHR11669:SF8">
    <property type="entry name" value="DNA POLYMERASE III SUBUNIT DELTA"/>
    <property type="match status" value="1"/>
</dbReference>
<dbReference type="Proteomes" id="UP000319449">
    <property type="component" value="Unassembled WGS sequence"/>
</dbReference>
<dbReference type="OrthoDB" id="9810148at2"/>
<dbReference type="Gene3D" id="3.40.50.300">
    <property type="entry name" value="P-loop containing nucleotide triphosphate hydrolases"/>
    <property type="match status" value="1"/>
</dbReference>
<evidence type="ECO:0000313" key="9">
    <source>
        <dbReference type="EMBL" id="TWJ26375.1"/>
    </source>
</evidence>
<dbReference type="SUPFAM" id="SSF52540">
    <property type="entry name" value="P-loop containing nucleoside triphosphate hydrolases"/>
    <property type="match status" value="1"/>
</dbReference>
<dbReference type="GO" id="GO:0008408">
    <property type="term" value="F:3'-5' exonuclease activity"/>
    <property type="evidence" value="ECO:0007669"/>
    <property type="project" value="InterPro"/>
</dbReference>
<evidence type="ECO:0000256" key="3">
    <source>
        <dbReference type="ARBA" id="ARBA00022679"/>
    </source>
</evidence>
<accession>A0A562W8C4</accession>
<dbReference type="Pfam" id="PF13177">
    <property type="entry name" value="DNA_pol3_delta2"/>
    <property type="match status" value="1"/>
</dbReference>
<dbReference type="GO" id="GO:0003677">
    <property type="term" value="F:DNA binding"/>
    <property type="evidence" value="ECO:0007669"/>
    <property type="project" value="InterPro"/>
</dbReference>
<evidence type="ECO:0000256" key="1">
    <source>
        <dbReference type="ARBA" id="ARBA00012417"/>
    </source>
</evidence>
<proteinExistence type="predicted"/>
<dbReference type="PRINTS" id="PR00300">
    <property type="entry name" value="CLPPROTEASEA"/>
</dbReference>
<dbReference type="Gene3D" id="1.20.272.10">
    <property type="match status" value="1"/>
</dbReference>
<dbReference type="Pfam" id="PF09115">
    <property type="entry name" value="DNApol3-delta_C"/>
    <property type="match status" value="1"/>
</dbReference>
<organism evidence="9 10">
    <name type="scientific">Geobacter argillaceus</name>
    <dbReference type="NCBI Taxonomy" id="345631"/>
    <lineage>
        <taxon>Bacteria</taxon>
        <taxon>Pseudomonadati</taxon>
        <taxon>Thermodesulfobacteriota</taxon>
        <taxon>Desulfuromonadia</taxon>
        <taxon>Geobacterales</taxon>
        <taxon>Geobacteraceae</taxon>
        <taxon>Geobacter</taxon>
    </lineage>
</organism>
<dbReference type="InterPro" id="IPR001270">
    <property type="entry name" value="ClpA/B"/>
</dbReference>
<evidence type="ECO:0000256" key="2">
    <source>
        <dbReference type="ARBA" id="ARBA00014363"/>
    </source>
</evidence>
<dbReference type="GO" id="GO:0006261">
    <property type="term" value="P:DNA-templated DNA replication"/>
    <property type="evidence" value="ECO:0007669"/>
    <property type="project" value="TreeGrafter"/>
</dbReference>
<dbReference type="NCBIfam" id="TIGR00678">
    <property type="entry name" value="holB"/>
    <property type="match status" value="1"/>
</dbReference>
<dbReference type="AlphaFoldDB" id="A0A562W8C4"/>
<dbReference type="InterPro" id="IPR004622">
    <property type="entry name" value="DNA_pol_HolB"/>
</dbReference>
<name>A0A562W8C4_9BACT</name>
<dbReference type="EMBL" id="VLLN01000005">
    <property type="protein sequence ID" value="TWJ26375.1"/>
    <property type="molecule type" value="Genomic_DNA"/>
</dbReference>
<dbReference type="InterPro" id="IPR015199">
    <property type="entry name" value="DNA_pol_III_delta_C"/>
</dbReference>
<dbReference type="FunFam" id="3.40.50.300:FF:001255">
    <property type="entry name" value="DNA polymerase III subunit delta"/>
    <property type="match status" value="1"/>
</dbReference>